<dbReference type="Proteomes" id="UP001341840">
    <property type="component" value="Unassembled WGS sequence"/>
</dbReference>
<feature type="non-terminal residue" evidence="1">
    <location>
        <position position="1"/>
    </location>
</feature>
<dbReference type="EMBL" id="JASCZI010222360">
    <property type="protein sequence ID" value="MED6203353.1"/>
    <property type="molecule type" value="Genomic_DNA"/>
</dbReference>
<reference evidence="1 2" key="1">
    <citation type="journal article" date="2023" name="Plants (Basel)">
        <title>Bridging the Gap: Combining Genomics and Transcriptomics Approaches to Understand Stylosanthes scabra, an Orphan Legume from the Brazilian Caatinga.</title>
        <authorList>
            <person name="Ferreira-Neto J.R.C."/>
            <person name="da Silva M.D."/>
            <person name="Binneck E."/>
            <person name="de Melo N.F."/>
            <person name="da Silva R.H."/>
            <person name="de Melo A.L.T.M."/>
            <person name="Pandolfi V."/>
            <person name="Bustamante F.O."/>
            <person name="Brasileiro-Vidal A.C."/>
            <person name="Benko-Iseppon A.M."/>
        </authorList>
    </citation>
    <scope>NUCLEOTIDE SEQUENCE [LARGE SCALE GENOMIC DNA]</scope>
    <source>
        <tissue evidence="1">Leaves</tissue>
    </source>
</reference>
<proteinExistence type="predicted"/>
<sequence length="105" mass="12134">FNLKLKLKRVIWNSLTMPSSNINNLSYKTPNEVIQNALERRHLELSKHIWHAWWILKIEGENSPVMCIEEHSTNMQSGQLTSSPSMEYNSSCRDPIEVLPVALES</sequence>
<protein>
    <submittedName>
        <fullName evidence="1">Uncharacterized protein</fullName>
    </submittedName>
</protein>
<gene>
    <name evidence="1" type="ORF">PIB30_114720</name>
</gene>
<name>A0ABU6Y2E7_9FABA</name>
<evidence type="ECO:0000313" key="1">
    <source>
        <dbReference type="EMBL" id="MED6203353.1"/>
    </source>
</evidence>
<evidence type="ECO:0000313" key="2">
    <source>
        <dbReference type="Proteomes" id="UP001341840"/>
    </source>
</evidence>
<comment type="caution">
    <text evidence="1">The sequence shown here is derived from an EMBL/GenBank/DDBJ whole genome shotgun (WGS) entry which is preliminary data.</text>
</comment>
<keyword evidence="2" id="KW-1185">Reference proteome</keyword>
<organism evidence="1 2">
    <name type="scientific">Stylosanthes scabra</name>
    <dbReference type="NCBI Taxonomy" id="79078"/>
    <lineage>
        <taxon>Eukaryota</taxon>
        <taxon>Viridiplantae</taxon>
        <taxon>Streptophyta</taxon>
        <taxon>Embryophyta</taxon>
        <taxon>Tracheophyta</taxon>
        <taxon>Spermatophyta</taxon>
        <taxon>Magnoliopsida</taxon>
        <taxon>eudicotyledons</taxon>
        <taxon>Gunneridae</taxon>
        <taxon>Pentapetalae</taxon>
        <taxon>rosids</taxon>
        <taxon>fabids</taxon>
        <taxon>Fabales</taxon>
        <taxon>Fabaceae</taxon>
        <taxon>Papilionoideae</taxon>
        <taxon>50 kb inversion clade</taxon>
        <taxon>dalbergioids sensu lato</taxon>
        <taxon>Dalbergieae</taxon>
        <taxon>Pterocarpus clade</taxon>
        <taxon>Stylosanthes</taxon>
    </lineage>
</organism>
<accession>A0ABU6Y2E7</accession>